<protein>
    <recommendedName>
        <fullName evidence="2">VWFA domain-containing protein</fullName>
    </recommendedName>
</protein>
<dbReference type="InterPro" id="IPR050525">
    <property type="entry name" value="ECM_Assembly_Org"/>
</dbReference>
<accession>A0ABD0LTD3</accession>
<feature type="region of interest" description="Disordered" evidence="1">
    <location>
        <begin position="64"/>
        <end position="98"/>
    </location>
</feature>
<reference evidence="3 4" key="1">
    <citation type="journal article" date="2023" name="Sci. Data">
        <title>Genome assembly of the Korean intertidal mud-creeper Batillaria attramentaria.</title>
        <authorList>
            <person name="Patra A.K."/>
            <person name="Ho P.T."/>
            <person name="Jun S."/>
            <person name="Lee S.J."/>
            <person name="Kim Y."/>
            <person name="Won Y.J."/>
        </authorList>
    </citation>
    <scope>NUCLEOTIDE SEQUENCE [LARGE SCALE GENOMIC DNA]</scope>
    <source>
        <strain evidence="3">Wonlab-2016</strain>
    </source>
</reference>
<dbReference type="AlphaFoldDB" id="A0ABD0LTD3"/>
<dbReference type="SUPFAM" id="SSF53300">
    <property type="entry name" value="vWA-like"/>
    <property type="match status" value="1"/>
</dbReference>
<dbReference type="EMBL" id="JACVVK020000025">
    <property type="protein sequence ID" value="KAK7502590.1"/>
    <property type="molecule type" value="Genomic_DNA"/>
</dbReference>
<dbReference type="PROSITE" id="PS50234">
    <property type="entry name" value="VWFA"/>
    <property type="match status" value="1"/>
</dbReference>
<dbReference type="Pfam" id="PF00092">
    <property type="entry name" value="VWA"/>
    <property type="match status" value="1"/>
</dbReference>
<feature type="compositionally biased region" description="Polar residues" evidence="1">
    <location>
        <begin position="704"/>
        <end position="714"/>
    </location>
</feature>
<feature type="compositionally biased region" description="Basic and acidic residues" evidence="1">
    <location>
        <begin position="64"/>
        <end position="81"/>
    </location>
</feature>
<dbReference type="PANTHER" id="PTHR24020:SF84">
    <property type="entry name" value="VWFA DOMAIN-CONTAINING PROTEIN"/>
    <property type="match status" value="1"/>
</dbReference>
<gene>
    <name evidence="3" type="ORF">BaRGS_00006165</name>
</gene>
<feature type="compositionally biased region" description="Basic and acidic residues" evidence="1">
    <location>
        <begin position="691"/>
        <end position="703"/>
    </location>
</feature>
<feature type="domain" description="VWFA" evidence="2">
    <location>
        <begin position="246"/>
        <end position="419"/>
    </location>
</feature>
<feature type="region of interest" description="Disordered" evidence="1">
    <location>
        <begin position="530"/>
        <end position="879"/>
    </location>
</feature>
<feature type="compositionally biased region" description="Polar residues" evidence="1">
    <location>
        <begin position="580"/>
        <end position="592"/>
    </location>
</feature>
<evidence type="ECO:0000313" key="4">
    <source>
        <dbReference type="Proteomes" id="UP001519460"/>
    </source>
</evidence>
<dbReference type="PROSITE" id="PS50096">
    <property type="entry name" value="IQ"/>
    <property type="match status" value="1"/>
</dbReference>
<name>A0ABD0LTD3_9CAEN</name>
<dbReference type="SMART" id="SM00327">
    <property type="entry name" value="VWA"/>
    <property type="match status" value="1"/>
</dbReference>
<keyword evidence="4" id="KW-1185">Reference proteome</keyword>
<evidence type="ECO:0000259" key="2">
    <source>
        <dbReference type="PROSITE" id="PS50234"/>
    </source>
</evidence>
<feature type="compositionally biased region" description="Low complexity" evidence="1">
    <location>
        <begin position="805"/>
        <end position="828"/>
    </location>
</feature>
<evidence type="ECO:0000256" key="1">
    <source>
        <dbReference type="SAM" id="MobiDB-lite"/>
    </source>
</evidence>
<dbReference type="PRINTS" id="PR00453">
    <property type="entry name" value="VWFADOMAIN"/>
</dbReference>
<dbReference type="Proteomes" id="UP001519460">
    <property type="component" value="Unassembled WGS sequence"/>
</dbReference>
<feature type="compositionally biased region" description="Polar residues" evidence="1">
    <location>
        <begin position="768"/>
        <end position="781"/>
    </location>
</feature>
<dbReference type="CDD" id="cd01472">
    <property type="entry name" value="vWA_collagen"/>
    <property type="match status" value="1"/>
</dbReference>
<feature type="compositionally biased region" description="Pro residues" evidence="1">
    <location>
        <begin position="596"/>
        <end position="611"/>
    </location>
</feature>
<organism evidence="3 4">
    <name type="scientific">Batillaria attramentaria</name>
    <dbReference type="NCBI Taxonomy" id="370345"/>
    <lineage>
        <taxon>Eukaryota</taxon>
        <taxon>Metazoa</taxon>
        <taxon>Spiralia</taxon>
        <taxon>Lophotrochozoa</taxon>
        <taxon>Mollusca</taxon>
        <taxon>Gastropoda</taxon>
        <taxon>Caenogastropoda</taxon>
        <taxon>Sorbeoconcha</taxon>
        <taxon>Cerithioidea</taxon>
        <taxon>Batillariidae</taxon>
        <taxon>Batillaria</taxon>
    </lineage>
</organism>
<feature type="compositionally biased region" description="Low complexity" evidence="1">
    <location>
        <begin position="617"/>
        <end position="633"/>
    </location>
</feature>
<proteinExistence type="predicted"/>
<dbReference type="Gene3D" id="3.40.50.410">
    <property type="entry name" value="von Willebrand factor, type A domain"/>
    <property type="match status" value="1"/>
</dbReference>
<sequence>MYYETFLPKNKWVEYRTREFVTNPRYGQLYSVRKEKPAPKPKEEPTSWLWEKQFQLWRMEIGRSETDRSKRDPANRIRDLPKGQISNRASTPVRKKTEDKPHADLFAAYHNQQLANQRRNLAATVIQRHVRGWVVRMRIANMKRQSLLALGRTWPRVTRDYRELVTRTQARHGVMRTSCPFKLSEMEDYLHKREKYERVFERVATGDKLSRDQLKEFIEACGHYPTEGEITAAFNAVFRGSGATAELVFVLDCSTSLGIVGFHDQMTFVKDVVRTLDVGPDRVRVGVVPYNTDVFHVFGLLQHTNKQEVIEAVDKIRFRPGLTHTGIALAMMRDVFKDARPGVQKVAVVVTDGQSHDRRQTALEAKKAADANITVFAIGVGNNVEHAELEEIAGDAGRVYMCSNYHTLQTLKHLINSKLCLRACTLCQHILPRVELYGLYKAEALDILFTLFVLPATGLLPPTPSLAPPAMRLDHASKGMLVPPPPSSSSCLVFDEGRRSSGGGGGVFSPQFLGQELDSLVVCEGQEAGNALEANQEPSRAERLSESEEGFDEDRQELVLRGLSPPPKLDNPSHGRASVDGQSNRATTSVRGKSSAPPPSPCRGLAPPPMPSDNRDLQSSFSLGGVGSSVVQSDHADSDRDVVVTAPSLPPPSAGVDTAARRLTGPPPLESRGGQAYFADDQDSLSPTGKSCERSRQNEDLNRTAKSPTRQDSCSAEYMGIGKPLEQGEVTGELEELIHEHSKEASSFSSPAFYTVEEVPAGNGPDSGRSQNSSEVGTDTPSGKSTARSGSTSSSESSIAVQLDTSHTTSGSTTPGDGSSQSTSGSSTPVDGSVTFPGCSKANSPGTKTRNRDGNGQAMADGSMATSPPGTATDVENKAGDVSWGRVSVRGGRRDVCRPLSKTEALDVVWTLYPPRATGLPPRRSRWIRPLVDGEEAWSLLDNKIIRATDFKVCLGLVVKSKLERDGVISIPSDVRSGVEEATTYDEAMEKIDQYIEKRRREGRPLPVPTD</sequence>
<evidence type="ECO:0000313" key="3">
    <source>
        <dbReference type="EMBL" id="KAK7502590.1"/>
    </source>
</evidence>
<dbReference type="InterPro" id="IPR002035">
    <property type="entry name" value="VWF_A"/>
</dbReference>
<dbReference type="CDD" id="cd23767">
    <property type="entry name" value="IQCD"/>
    <property type="match status" value="1"/>
</dbReference>
<dbReference type="InterPro" id="IPR036465">
    <property type="entry name" value="vWFA_dom_sf"/>
</dbReference>
<dbReference type="PANTHER" id="PTHR24020">
    <property type="entry name" value="COLLAGEN ALPHA"/>
    <property type="match status" value="1"/>
</dbReference>
<comment type="caution">
    <text evidence="3">The sequence shown here is derived from an EMBL/GenBank/DDBJ whole genome shotgun (WGS) entry which is preliminary data.</text>
</comment>
<feature type="compositionally biased region" description="Low complexity" evidence="1">
    <location>
        <begin position="782"/>
        <end position="798"/>
    </location>
</feature>